<dbReference type="InterPro" id="IPR017896">
    <property type="entry name" value="4Fe4S_Fe-S-bd"/>
</dbReference>
<evidence type="ECO:0000256" key="1">
    <source>
        <dbReference type="ARBA" id="ARBA00022485"/>
    </source>
</evidence>
<feature type="domain" description="4Fe-4S ferredoxin-type" evidence="5">
    <location>
        <begin position="83"/>
        <end position="112"/>
    </location>
</feature>
<organism evidence="6 7">
    <name type="scientific">Desulfohalobium retbaense (strain ATCC 49708 / DSM 5692 / JCM 16813 / HR100)</name>
    <dbReference type="NCBI Taxonomy" id="485915"/>
    <lineage>
        <taxon>Bacteria</taxon>
        <taxon>Pseudomonadati</taxon>
        <taxon>Thermodesulfobacteriota</taxon>
        <taxon>Desulfovibrionia</taxon>
        <taxon>Desulfovibrionales</taxon>
        <taxon>Desulfohalobiaceae</taxon>
        <taxon>Desulfohalobium</taxon>
    </lineage>
</organism>
<dbReference type="InterPro" id="IPR050954">
    <property type="entry name" value="ET_IronSulfur_Cluster-Binding"/>
</dbReference>
<dbReference type="GO" id="GO:0046872">
    <property type="term" value="F:metal ion binding"/>
    <property type="evidence" value="ECO:0007669"/>
    <property type="project" value="UniProtKB-KW"/>
</dbReference>
<evidence type="ECO:0000256" key="3">
    <source>
        <dbReference type="ARBA" id="ARBA00023004"/>
    </source>
</evidence>
<dbReference type="EMBL" id="CP001734">
    <property type="protein sequence ID" value="ACV68516.1"/>
    <property type="molecule type" value="Genomic_DNA"/>
</dbReference>
<dbReference type="OrthoDB" id="9789030at2"/>
<dbReference type="PROSITE" id="PS00198">
    <property type="entry name" value="4FE4S_FER_1"/>
    <property type="match status" value="1"/>
</dbReference>
<evidence type="ECO:0000259" key="5">
    <source>
        <dbReference type="PROSITE" id="PS51379"/>
    </source>
</evidence>
<dbReference type="KEGG" id="drt:Dret_1228"/>
<dbReference type="InterPro" id="IPR017900">
    <property type="entry name" value="4Fe4S_Fe_S_CS"/>
</dbReference>
<dbReference type="Gene3D" id="3.30.70.20">
    <property type="match status" value="2"/>
</dbReference>
<gene>
    <name evidence="6" type="ordered locus">Dret_1228</name>
</gene>
<dbReference type="eggNOG" id="COG0437">
    <property type="taxonomic scope" value="Bacteria"/>
</dbReference>
<dbReference type="AlphaFoldDB" id="C8X1U4"/>
<accession>C8X1U4</accession>
<dbReference type="Proteomes" id="UP000001052">
    <property type="component" value="Chromosome"/>
</dbReference>
<dbReference type="SUPFAM" id="SSF54862">
    <property type="entry name" value="4Fe-4S ferredoxins"/>
    <property type="match status" value="1"/>
</dbReference>
<keyword evidence="4" id="KW-0411">Iron-sulfur</keyword>
<reference evidence="7" key="1">
    <citation type="submission" date="2009-09" db="EMBL/GenBank/DDBJ databases">
        <title>The complete chromosome of Desulfohalobium retbaense DSM 5692.</title>
        <authorList>
            <consortium name="US DOE Joint Genome Institute (JGI-PGF)"/>
            <person name="Lucas S."/>
            <person name="Copeland A."/>
            <person name="Lapidus A."/>
            <person name="Glavina del Rio T."/>
            <person name="Dalin E."/>
            <person name="Tice H."/>
            <person name="Bruce D."/>
            <person name="Goodwin L."/>
            <person name="Pitluck S."/>
            <person name="Kyrpides N."/>
            <person name="Mavromatis K."/>
            <person name="Ivanova N."/>
            <person name="Mikhailova N."/>
            <person name="Munk A.C."/>
            <person name="Brettin T."/>
            <person name="Detter J.C."/>
            <person name="Han C."/>
            <person name="Tapia R."/>
            <person name="Larimer F."/>
            <person name="Land M."/>
            <person name="Hauser L."/>
            <person name="Markowitz V."/>
            <person name="Cheng J.-F."/>
            <person name="Hugenholtz P."/>
            <person name="Woyke T."/>
            <person name="Wu D."/>
            <person name="Spring S."/>
            <person name="Klenk H.-P."/>
            <person name="Eisen J.A."/>
        </authorList>
    </citation>
    <scope>NUCLEOTIDE SEQUENCE [LARGE SCALE GENOMIC DNA]</scope>
    <source>
        <strain evidence="7">DSM 5692</strain>
    </source>
</reference>
<feature type="domain" description="4Fe-4S ferredoxin-type" evidence="5">
    <location>
        <begin position="5"/>
        <end position="34"/>
    </location>
</feature>
<dbReference type="GO" id="GO:0051539">
    <property type="term" value="F:4 iron, 4 sulfur cluster binding"/>
    <property type="evidence" value="ECO:0007669"/>
    <property type="project" value="UniProtKB-KW"/>
</dbReference>
<dbReference type="Pfam" id="PF13247">
    <property type="entry name" value="Fer4_11"/>
    <property type="match status" value="1"/>
</dbReference>
<keyword evidence="1" id="KW-0004">4Fe-4S</keyword>
<dbReference type="CDD" id="cd16371">
    <property type="entry name" value="DMSOR_beta_like"/>
    <property type="match status" value="1"/>
</dbReference>
<evidence type="ECO:0000256" key="2">
    <source>
        <dbReference type="ARBA" id="ARBA00022723"/>
    </source>
</evidence>
<dbReference type="Pfam" id="PF12797">
    <property type="entry name" value="Fer4_2"/>
    <property type="match status" value="1"/>
</dbReference>
<dbReference type="PROSITE" id="PS51379">
    <property type="entry name" value="4FE4S_FER_2"/>
    <property type="match status" value="2"/>
</dbReference>
<dbReference type="RefSeq" id="WP_015751663.1">
    <property type="nucleotide sequence ID" value="NC_013223.1"/>
</dbReference>
<dbReference type="PANTHER" id="PTHR43177">
    <property type="entry name" value="PROTEIN NRFC"/>
    <property type="match status" value="1"/>
</dbReference>
<evidence type="ECO:0000313" key="6">
    <source>
        <dbReference type="EMBL" id="ACV68516.1"/>
    </source>
</evidence>
<protein>
    <submittedName>
        <fullName evidence="6">4Fe-4S ferredoxin iron-sulfur binding domain protein</fullName>
    </submittedName>
</protein>
<dbReference type="HOGENOM" id="CLU_043374_2_0_7"/>
<keyword evidence="2" id="KW-0479">Metal-binding</keyword>
<name>C8X1U4_DESRD</name>
<proteinExistence type="predicted"/>
<keyword evidence="7" id="KW-1185">Reference proteome</keyword>
<dbReference type="STRING" id="485915.Dret_1228"/>
<reference evidence="6 7" key="2">
    <citation type="journal article" date="2010" name="Stand. Genomic Sci.">
        <title>Complete genome sequence of Desulfohalobium retbaense type strain (HR(100)).</title>
        <authorList>
            <person name="Spring S."/>
            <person name="Nolan M."/>
            <person name="Lapidus A."/>
            <person name="Glavina Del Rio T."/>
            <person name="Copeland A."/>
            <person name="Tice H."/>
            <person name="Cheng J.F."/>
            <person name="Lucas S."/>
            <person name="Land M."/>
            <person name="Chen F."/>
            <person name="Bruce D."/>
            <person name="Goodwin L."/>
            <person name="Pitluck S."/>
            <person name="Ivanova N."/>
            <person name="Mavromatis K."/>
            <person name="Mikhailova N."/>
            <person name="Pati A."/>
            <person name="Chen A."/>
            <person name="Palaniappan K."/>
            <person name="Hauser L."/>
            <person name="Chang Y.J."/>
            <person name="Jeffries C.D."/>
            <person name="Munk C."/>
            <person name="Kiss H."/>
            <person name="Chain P."/>
            <person name="Han C."/>
            <person name="Brettin T."/>
            <person name="Detter J.C."/>
            <person name="Schuler E."/>
            <person name="Goker M."/>
            <person name="Rohde M."/>
            <person name="Bristow J."/>
            <person name="Eisen J.A."/>
            <person name="Markowitz V."/>
            <person name="Hugenholtz P."/>
            <person name="Kyrpides N.C."/>
            <person name="Klenk H.P."/>
        </authorList>
    </citation>
    <scope>NUCLEOTIDE SEQUENCE [LARGE SCALE GENOMIC DNA]</scope>
    <source>
        <strain evidence="6 7">DSM 5692</strain>
    </source>
</reference>
<evidence type="ECO:0000256" key="4">
    <source>
        <dbReference type="ARBA" id="ARBA00023014"/>
    </source>
</evidence>
<evidence type="ECO:0000313" key="7">
    <source>
        <dbReference type="Proteomes" id="UP000001052"/>
    </source>
</evidence>
<keyword evidence="3" id="KW-0408">Iron</keyword>
<sequence length="189" mass="21682">MAKQYGFFVDAERCIGCFTCAMACKNQYHQEEGVIWRQVYPLTEEVYPHRERAFYSLACNHCENPTCLNVCPVKAYYKREEDGIVVHEQDKCIGCGNCIRSCPYGAPRYNEVLKKAEKCSFCWQRIDDGLKPACVLACPVDALQIVDMATFDPPDTVQYPTGFPKYPDLNPSVRFRLPKTPLDIRRDDT</sequence>
<dbReference type="PANTHER" id="PTHR43177:SF9">
    <property type="entry name" value="PROTEIN NRFC"/>
    <property type="match status" value="1"/>
</dbReference>